<dbReference type="Gene3D" id="4.10.800.10">
    <property type="entry name" value="Thyroglobulin type-1"/>
    <property type="match status" value="1"/>
</dbReference>
<comment type="caution">
    <text evidence="6">The sequence shown here is derived from an EMBL/GenBank/DDBJ whole genome shotgun (WGS) entry which is preliminary data.</text>
</comment>
<evidence type="ECO:0000256" key="2">
    <source>
        <dbReference type="PROSITE-ProRule" id="PRU00500"/>
    </source>
</evidence>
<reference evidence="6" key="1">
    <citation type="submission" date="2021-10" db="EMBL/GenBank/DDBJ databases">
        <title>Tropical sea cucumber genome reveals ecological adaptation and Cuvierian tubules defense mechanism.</title>
        <authorList>
            <person name="Chen T."/>
        </authorList>
    </citation>
    <scope>NUCLEOTIDE SEQUENCE</scope>
    <source>
        <strain evidence="6">Nanhai2018</strain>
        <tissue evidence="6">Muscle</tissue>
    </source>
</reference>
<dbReference type="InterPro" id="IPR000716">
    <property type="entry name" value="Thyroglobulin_1"/>
</dbReference>
<feature type="compositionally biased region" description="Basic and acidic residues" evidence="3">
    <location>
        <begin position="77"/>
        <end position="91"/>
    </location>
</feature>
<dbReference type="AlphaFoldDB" id="A0A9Q1HM61"/>
<evidence type="ECO:0000256" key="1">
    <source>
        <dbReference type="ARBA" id="ARBA00023157"/>
    </source>
</evidence>
<dbReference type="PROSITE" id="PS51162">
    <property type="entry name" value="THYROGLOBULIN_1_2"/>
    <property type="match status" value="1"/>
</dbReference>
<comment type="caution">
    <text evidence="2">Lacks conserved residue(s) required for the propagation of feature annotation.</text>
</comment>
<dbReference type="OrthoDB" id="406800at2759"/>
<evidence type="ECO:0000313" key="7">
    <source>
        <dbReference type="Proteomes" id="UP001152320"/>
    </source>
</evidence>
<feature type="compositionally biased region" description="Basic and acidic residues" evidence="3">
    <location>
        <begin position="128"/>
        <end position="172"/>
    </location>
</feature>
<dbReference type="PROSITE" id="PS00484">
    <property type="entry name" value="THYROGLOBULIN_1_1"/>
    <property type="match status" value="1"/>
</dbReference>
<evidence type="ECO:0000313" key="6">
    <source>
        <dbReference type="EMBL" id="KAJ8050713.1"/>
    </source>
</evidence>
<proteinExistence type="predicted"/>
<evidence type="ECO:0000259" key="5">
    <source>
        <dbReference type="PROSITE" id="PS51162"/>
    </source>
</evidence>
<feature type="domain" description="Thyroglobulin type-1" evidence="5">
    <location>
        <begin position="412"/>
        <end position="479"/>
    </location>
</feature>
<feature type="region of interest" description="Disordered" evidence="3">
    <location>
        <begin position="77"/>
        <end position="176"/>
    </location>
</feature>
<dbReference type="SMART" id="SM00211">
    <property type="entry name" value="TY"/>
    <property type="match status" value="1"/>
</dbReference>
<organism evidence="6 7">
    <name type="scientific">Holothuria leucospilota</name>
    <name type="common">Black long sea cucumber</name>
    <name type="synonym">Mertensiothuria leucospilota</name>
    <dbReference type="NCBI Taxonomy" id="206669"/>
    <lineage>
        <taxon>Eukaryota</taxon>
        <taxon>Metazoa</taxon>
        <taxon>Echinodermata</taxon>
        <taxon>Eleutherozoa</taxon>
        <taxon>Echinozoa</taxon>
        <taxon>Holothuroidea</taxon>
        <taxon>Aspidochirotacea</taxon>
        <taxon>Aspidochirotida</taxon>
        <taxon>Holothuriidae</taxon>
        <taxon>Holothuria</taxon>
    </lineage>
</organism>
<dbReference type="Pfam" id="PF00086">
    <property type="entry name" value="Thyroglobulin_1"/>
    <property type="match status" value="1"/>
</dbReference>
<accession>A0A9Q1HM61</accession>
<dbReference type="EMBL" id="JAIZAY010000001">
    <property type="protein sequence ID" value="KAJ8050713.1"/>
    <property type="molecule type" value="Genomic_DNA"/>
</dbReference>
<feature type="region of interest" description="Disordered" evidence="3">
    <location>
        <begin position="33"/>
        <end position="55"/>
    </location>
</feature>
<dbReference type="Proteomes" id="UP001152320">
    <property type="component" value="Chromosome 1"/>
</dbReference>
<protein>
    <recommendedName>
        <fullName evidence="5">Thyroglobulin type-1 domain-containing protein</fullName>
    </recommendedName>
</protein>
<keyword evidence="4" id="KW-0732">Signal</keyword>
<dbReference type="SUPFAM" id="SSF57610">
    <property type="entry name" value="Thyroglobulin type-1 domain"/>
    <property type="match status" value="1"/>
</dbReference>
<feature type="signal peptide" evidence="4">
    <location>
        <begin position="1"/>
        <end position="26"/>
    </location>
</feature>
<sequence>MIARRFFIIVFLTVSLNVWFLHPAWGYHGTRSDLKNQNPQSPHQDGPIYNGTSQTEERSIYQRGVENTKIEDRVTVADRSEVKNPHSENLRVHRTKSFENYPSADPNRPSLDIDDTEILEDSAQLSFDKVDPKDEPEYGDKQATDTDGEPRRKERKESRFDTGHEANDEIRGKNSNSNFIVAEERQNFIRPNRMGHRGVDLPRHTDYFGFPTVSYRQDVDQSTESKDDEAYAVIPNAGDSSRVGNGYRHMVKTSFDGDPVAHHDSRIPRYTGIAHKEQGRIADPPPLFDNFDRLSNSLETPAKIQGHYPEDRGASQVDLTSRNFENWQGNVNENNDPFDKRPGTFDLPADAEVSMKGAGWTAYDVPMGQNAGYQIQFSPLEDRETSDSLNSEYRKYFGEFDDTIAFELPELHVNCWLQSMMATTWGFSPSCNADGSYGPKQCHEKRCWCVDSNGQKIRHHGGKDNDGFFFGLQGLTLYCAEN</sequence>
<gene>
    <name evidence="6" type="ORF">HOLleu_04019</name>
</gene>
<dbReference type="CDD" id="cd00191">
    <property type="entry name" value="TY"/>
    <property type="match status" value="1"/>
</dbReference>
<keyword evidence="1" id="KW-1015">Disulfide bond</keyword>
<dbReference type="InterPro" id="IPR036857">
    <property type="entry name" value="Thyroglobulin_1_sf"/>
</dbReference>
<evidence type="ECO:0000256" key="4">
    <source>
        <dbReference type="SAM" id="SignalP"/>
    </source>
</evidence>
<evidence type="ECO:0000256" key="3">
    <source>
        <dbReference type="SAM" id="MobiDB-lite"/>
    </source>
</evidence>
<keyword evidence="7" id="KW-1185">Reference proteome</keyword>
<feature type="chain" id="PRO_5040514863" description="Thyroglobulin type-1 domain-containing protein" evidence="4">
    <location>
        <begin position="27"/>
        <end position="482"/>
    </location>
</feature>
<name>A0A9Q1HM61_HOLLE</name>